<accession>A0A7U9Q3B6</accession>
<dbReference type="Proteomes" id="UP000287830">
    <property type="component" value="Unassembled WGS sequence"/>
</dbReference>
<feature type="domain" description="Beta-ketoacyl synthase-like N-terminal" evidence="1">
    <location>
        <begin position="25"/>
        <end position="77"/>
    </location>
</feature>
<gene>
    <name evidence="2" type="ORF">OEIGOIKO_08205</name>
</gene>
<dbReference type="Gene3D" id="3.40.47.10">
    <property type="match status" value="1"/>
</dbReference>
<organism evidence="2 3">
    <name type="scientific">Streptomyces chrestomyceticus JCM 4735</name>
    <dbReference type="NCBI Taxonomy" id="1306181"/>
    <lineage>
        <taxon>Bacteria</taxon>
        <taxon>Bacillati</taxon>
        <taxon>Actinomycetota</taxon>
        <taxon>Actinomycetes</taxon>
        <taxon>Kitasatosporales</taxon>
        <taxon>Streptomycetaceae</taxon>
        <taxon>Streptomyces</taxon>
    </lineage>
</organism>
<reference evidence="2 3" key="1">
    <citation type="submission" date="2018-11" db="EMBL/GenBank/DDBJ databases">
        <title>Whole genome sequence of Streptomyces chrestomyceticus NBRC 13444(T).</title>
        <authorList>
            <person name="Komaki H."/>
            <person name="Tamura T."/>
        </authorList>
    </citation>
    <scope>NUCLEOTIDE SEQUENCE [LARGE SCALE GENOMIC DNA]</scope>
    <source>
        <strain evidence="2 3">NBRC 13444</strain>
    </source>
</reference>
<proteinExistence type="predicted"/>
<comment type="caution">
    <text evidence="2">The sequence shown here is derived from an EMBL/GenBank/DDBJ whole genome shotgun (WGS) entry which is preliminary data.</text>
</comment>
<evidence type="ECO:0000313" key="2">
    <source>
        <dbReference type="EMBL" id="GCD40345.1"/>
    </source>
</evidence>
<dbReference type="GO" id="GO:0016747">
    <property type="term" value="F:acyltransferase activity, transferring groups other than amino-acyl groups"/>
    <property type="evidence" value="ECO:0007669"/>
    <property type="project" value="UniProtKB-ARBA"/>
</dbReference>
<evidence type="ECO:0000259" key="1">
    <source>
        <dbReference type="Pfam" id="PF00109"/>
    </source>
</evidence>
<dbReference type="Pfam" id="PF00109">
    <property type="entry name" value="ketoacyl-synt"/>
    <property type="match status" value="1"/>
</dbReference>
<dbReference type="InterPro" id="IPR014030">
    <property type="entry name" value="Ketoacyl_synth_N"/>
</dbReference>
<protein>
    <submittedName>
        <fullName evidence="2">Polyketide synthase</fullName>
    </submittedName>
</protein>
<dbReference type="EMBL" id="BHZC01000001">
    <property type="protein sequence ID" value="GCD40345.1"/>
    <property type="molecule type" value="Genomic_DNA"/>
</dbReference>
<evidence type="ECO:0000313" key="3">
    <source>
        <dbReference type="Proteomes" id="UP000287830"/>
    </source>
</evidence>
<name>A0A7U9Q3B6_9ACTN</name>
<dbReference type="InterPro" id="IPR016039">
    <property type="entry name" value="Thiolase-like"/>
</dbReference>
<dbReference type="SUPFAM" id="SSF53901">
    <property type="entry name" value="Thiolase-like"/>
    <property type="match status" value="1"/>
</dbReference>
<dbReference type="AlphaFoldDB" id="A0A7U9Q3B6"/>
<sequence length="78" mass="8204">MDRSSGCCWRWPGKRWSVRASIACLAGRKVGVFTGITHDHGEGVLDAPGELEGFLGIGASGSVASGRIAYTLGLEGRR</sequence>